<dbReference type="InterPro" id="IPR002347">
    <property type="entry name" value="SDR_fam"/>
</dbReference>
<evidence type="ECO:0000313" key="4">
    <source>
        <dbReference type="EMBL" id="KAH6682151.1"/>
    </source>
</evidence>
<dbReference type="PANTHER" id="PTHR43669">
    <property type="entry name" value="5-KETO-D-GLUCONATE 5-REDUCTASE"/>
    <property type="match status" value="1"/>
</dbReference>
<organism evidence="4 5">
    <name type="scientific">Plectosphaerella plurivora</name>
    <dbReference type="NCBI Taxonomy" id="936078"/>
    <lineage>
        <taxon>Eukaryota</taxon>
        <taxon>Fungi</taxon>
        <taxon>Dikarya</taxon>
        <taxon>Ascomycota</taxon>
        <taxon>Pezizomycotina</taxon>
        <taxon>Sordariomycetes</taxon>
        <taxon>Hypocreomycetidae</taxon>
        <taxon>Glomerellales</taxon>
        <taxon>Plectosphaerellaceae</taxon>
        <taxon>Plectosphaerella</taxon>
    </lineage>
</organism>
<name>A0A9P9A8Q6_9PEZI</name>
<gene>
    <name evidence="4" type="ORF">F5X68DRAFT_137840</name>
</gene>
<dbReference type="PRINTS" id="PR00080">
    <property type="entry name" value="SDRFAMILY"/>
</dbReference>
<sequence length="287" mass="30943">MSSATEAEKKLAGGVAVITGAGAGIGSGFARRAGELGMTVYVTDISLERAESVAKLIRESGGAAEALQVDVSQPVELDKLAEHVFRRHKNVRLLINNAGIETMGFSWEISAARWDATLGINIAGVIHGVRAFVPRMLASGEESWIANLSSIGAFGIMPTQTPYILTKHAVQAFSEGLFTEMKLKGAPIHVCSVMPGMLKTSIFDAEAGREEPENATAYRKRMRDMMSAHGMDLDEGCRVMMRQIAEGKFWVSSQPDMTSGAVARRVGFFKTQQDPEVSEDAIHLLGL</sequence>
<evidence type="ECO:0000256" key="3">
    <source>
        <dbReference type="RuleBase" id="RU000363"/>
    </source>
</evidence>
<dbReference type="PRINTS" id="PR00081">
    <property type="entry name" value="GDHRDH"/>
</dbReference>
<evidence type="ECO:0000313" key="5">
    <source>
        <dbReference type="Proteomes" id="UP000770015"/>
    </source>
</evidence>
<protein>
    <submittedName>
        <fullName evidence="4">Uncharacterized protein</fullName>
    </submittedName>
</protein>
<dbReference type="Proteomes" id="UP000770015">
    <property type="component" value="Unassembled WGS sequence"/>
</dbReference>
<dbReference type="CDD" id="cd05233">
    <property type="entry name" value="SDR_c"/>
    <property type="match status" value="1"/>
</dbReference>
<dbReference type="PANTHER" id="PTHR43669:SF8">
    <property type="entry name" value="SHORT-CHAIN TYPE DEHYDROGENASE_REDUCTASE-RELATED"/>
    <property type="match status" value="1"/>
</dbReference>
<evidence type="ECO:0000256" key="1">
    <source>
        <dbReference type="ARBA" id="ARBA00006484"/>
    </source>
</evidence>
<accession>A0A9P9A8Q6</accession>
<keyword evidence="2" id="KW-0560">Oxidoreductase</keyword>
<dbReference type="SUPFAM" id="SSF51735">
    <property type="entry name" value="NAD(P)-binding Rossmann-fold domains"/>
    <property type="match status" value="1"/>
</dbReference>
<proteinExistence type="inferred from homology"/>
<dbReference type="EMBL" id="JAGSXJ010000018">
    <property type="protein sequence ID" value="KAH6682151.1"/>
    <property type="molecule type" value="Genomic_DNA"/>
</dbReference>
<comment type="similarity">
    <text evidence="1 3">Belongs to the short-chain dehydrogenases/reductases (SDR) family.</text>
</comment>
<dbReference type="InterPro" id="IPR036291">
    <property type="entry name" value="NAD(P)-bd_dom_sf"/>
</dbReference>
<dbReference type="Gene3D" id="3.40.50.720">
    <property type="entry name" value="NAD(P)-binding Rossmann-like Domain"/>
    <property type="match status" value="1"/>
</dbReference>
<keyword evidence="5" id="KW-1185">Reference proteome</keyword>
<dbReference type="AlphaFoldDB" id="A0A9P9A8Q6"/>
<dbReference type="Pfam" id="PF00106">
    <property type="entry name" value="adh_short"/>
    <property type="match status" value="1"/>
</dbReference>
<dbReference type="OrthoDB" id="5840532at2759"/>
<reference evidence="4" key="1">
    <citation type="journal article" date="2021" name="Nat. Commun.">
        <title>Genetic determinants of endophytism in the Arabidopsis root mycobiome.</title>
        <authorList>
            <person name="Mesny F."/>
            <person name="Miyauchi S."/>
            <person name="Thiergart T."/>
            <person name="Pickel B."/>
            <person name="Atanasova L."/>
            <person name="Karlsson M."/>
            <person name="Huettel B."/>
            <person name="Barry K.W."/>
            <person name="Haridas S."/>
            <person name="Chen C."/>
            <person name="Bauer D."/>
            <person name="Andreopoulos W."/>
            <person name="Pangilinan J."/>
            <person name="LaButti K."/>
            <person name="Riley R."/>
            <person name="Lipzen A."/>
            <person name="Clum A."/>
            <person name="Drula E."/>
            <person name="Henrissat B."/>
            <person name="Kohler A."/>
            <person name="Grigoriev I.V."/>
            <person name="Martin F.M."/>
            <person name="Hacquard S."/>
        </authorList>
    </citation>
    <scope>NUCLEOTIDE SEQUENCE</scope>
    <source>
        <strain evidence="4">MPI-SDFR-AT-0117</strain>
    </source>
</reference>
<comment type="caution">
    <text evidence="4">The sequence shown here is derived from an EMBL/GenBank/DDBJ whole genome shotgun (WGS) entry which is preliminary data.</text>
</comment>
<dbReference type="GO" id="GO:0016491">
    <property type="term" value="F:oxidoreductase activity"/>
    <property type="evidence" value="ECO:0007669"/>
    <property type="project" value="UniProtKB-KW"/>
</dbReference>
<evidence type="ECO:0000256" key="2">
    <source>
        <dbReference type="ARBA" id="ARBA00023002"/>
    </source>
</evidence>